<protein>
    <submittedName>
        <fullName evidence="1 2">Uncharacterized protein</fullName>
    </submittedName>
</protein>
<reference evidence="1 2" key="1">
    <citation type="journal article" date="2010" name="Nature">
        <title>Genome sequencing and analysis of the model grass Brachypodium distachyon.</title>
        <authorList>
            <consortium name="International Brachypodium Initiative"/>
        </authorList>
    </citation>
    <scope>NUCLEOTIDE SEQUENCE [LARGE SCALE GENOMIC DNA]</scope>
    <source>
        <strain evidence="1 2">Bd21</strain>
    </source>
</reference>
<evidence type="ECO:0000313" key="3">
    <source>
        <dbReference type="Proteomes" id="UP000008810"/>
    </source>
</evidence>
<proteinExistence type="predicted"/>
<dbReference type="EMBL" id="CM000882">
    <property type="protein sequence ID" value="KQK00309.1"/>
    <property type="molecule type" value="Genomic_DNA"/>
</dbReference>
<evidence type="ECO:0000313" key="1">
    <source>
        <dbReference type="EMBL" id="KQK00309.1"/>
    </source>
</evidence>
<gene>
    <name evidence="1" type="ORF">BRADI_3g48573v3</name>
</gene>
<sequence>MFRSKCASRQHVLRFQRRAIVTRSTIPPWLGSWNISKAVRRNAPDPGAGEEVNSPTRKHQDIAFGMSLAIWKIGMGLQWFQSPVSQWSS</sequence>
<dbReference type="AlphaFoldDB" id="A0A0Q3FQC8"/>
<dbReference type="EnsemblPlants" id="KQK00309">
    <property type="protein sequence ID" value="KQK00309"/>
    <property type="gene ID" value="BRADI_3g48573v3"/>
</dbReference>
<dbReference type="InParanoid" id="A0A0Q3FQC8"/>
<dbReference type="Proteomes" id="UP000008810">
    <property type="component" value="Chromosome 3"/>
</dbReference>
<reference evidence="1" key="2">
    <citation type="submission" date="2017-06" db="EMBL/GenBank/DDBJ databases">
        <title>WGS assembly of Brachypodium distachyon.</title>
        <authorList>
            <consortium name="The International Brachypodium Initiative"/>
            <person name="Lucas S."/>
            <person name="Harmon-Smith M."/>
            <person name="Lail K."/>
            <person name="Tice H."/>
            <person name="Grimwood J."/>
            <person name="Bruce D."/>
            <person name="Barry K."/>
            <person name="Shu S."/>
            <person name="Lindquist E."/>
            <person name="Wang M."/>
            <person name="Pitluck S."/>
            <person name="Vogel J.P."/>
            <person name="Garvin D.F."/>
            <person name="Mockler T.C."/>
            <person name="Schmutz J."/>
            <person name="Rokhsar D."/>
            <person name="Bevan M.W."/>
        </authorList>
    </citation>
    <scope>NUCLEOTIDE SEQUENCE</scope>
    <source>
        <strain evidence="1">Bd21</strain>
    </source>
</reference>
<evidence type="ECO:0000313" key="2">
    <source>
        <dbReference type="EnsemblPlants" id="KQK00309"/>
    </source>
</evidence>
<dbReference type="Gramene" id="KQK00309">
    <property type="protein sequence ID" value="KQK00309"/>
    <property type="gene ID" value="BRADI_3g48573v3"/>
</dbReference>
<organism evidence="1">
    <name type="scientific">Brachypodium distachyon</name>
    <name type="common">Purple false brome</name>
    <name type="synonym">Trachynia distachya</name>
    <dbReference type="NCBI Taxonomy" id="15368"/>
    <lineage>
        <taxon>Eukaryota</taxon>
        <taxon>Viridiplantae</taxon>
        <taxon>Streptophyta</taxon>
        <taxon>Embryophyta</taxon>
        <taxon>Tracheophyta</taxon>
        <taxon>Spermatophyta</taxon>
        <taxon>Magnoliopsida</taxon>
        <taxon>Liliopsida</taxon>
        <taxon>Poales</taxon>
        <taxon>Poaceae</taxon>
        <taxon>BOP clade</taxon>
        <taxon>Pooideae</taxon>
        <taxon>Stipodae</taxon>
        <taxon>Brachypodieae</taxon>
        <taxon>Brachypodium</taxon>
    </lineage>
</organism>
<accession>A0A0Q3FQC8</accession>
<name>A0A0Q3FQC8_BRADI</name>
<keyword evidence="3" id="KW-1185">Reference proteome</keyword>
<reference evidence="2" key="3">
    <citation type="submission" date="2018-08" db="UniProtKB">
        <authorList>
            <consortium name="EnsemblPlants"/>
        </authorList>
    </citation>
    <scope>IDENTIFICATION</scope>
    <source>
        <strain evidence="2">cv. Bd21</strain>
    </source>
</reference>